<dbReference type="GO" id="GO:0004497">
    <property type="term" value="F:monooxygenase activity"/>
    <property type="evidence" value="ECO:0007669"/>
    <property type="project" value="UniProtKB-KW"/>
</dbReference>
<reference evidence="10" key="1">
    <citation type="submission" date="2013-07" db="EMBL/GenBank/DDBJ databases">
        <title>The genome of Eucalyptus grandis.</title>
        <authorList>
            <person name="Schmutz J."/>
            <person name="Hayes R."/>
            <person name="Myburg A."/>
            <person name="Tuskan G."/>
            <person name="Grattapaglia D."/>
            <person name="Rokhsar D.S."/>
        </authorList>
    </citation>
    <scope>NUCLEOTIDE SEQUENCE</scope>
    <source>
        <tissue evidence="10">Leaf extractions</tissue>
    </source>
</reference>
<name>A0A059AH22_EUCGR</name>
<dbReference type="KEGG" id="egr:104422706"/>
<gene>
    <name evidence="10" type="ORF">EUGRSUZ_J02337</name>
</gene>
<keyword evidence="6 8" id="KW-0408">Iron</keyword>
<evidence type="ECO:0008006" key="11">
    <source>
        <dbReference type="Google" id="ProtNLM"/>
    </source>
</evidence>
<dbReference type="OrthoDB" id="1470350at2759"/>
<evidence type="ECO:0000256" key="1">
    <source>
        <dbReference type="ARBA" id="ARBA00001971"/>
    </source>
</evidence>
<evidence type="ECO:0000256" key="5">
    <source>
        <dbReference type="ARBA" id="ARBA00023002"/>
    </source>
</evidence>
<dbReference type="Gramene" id="KCW53044">
    <property type="protein sequence ID" value="KCW53044"/>
    <property type="gene ID" value="EUGRSUZ_J02337"/>
</dbReference>
<keyword evidence="5" id="KW-0560">Oxidoreductase</keyword>
<evidence type="ECO:0000256" key="6">
    <source>
        <dbReference type="ARBA" id="ARBA00023004"/>
    </source>
</evidence>
<keyword evidence="9" id="KW-0472">Membrane</keyword>
<dbReference type="InterPro" id="IPR001128">
    <property type="entry name" value="Cyt_P450"/>
</dbReference>
<evidence type="ECO:0000256" key="9">
    <source>
        <dbReference type="SAM" id="Phobius"/>
    </source>
</evidence>
<feature type="binding site" description="axial binding residue" evidence="8">
    <location>
        <position position="457"/>
    </location>
    <ligand>
        <name>heme</name>
        <dbReference type="ChEBI" id="CHEBI:30413"/>
    </ligand>
    <ligandPart>
        <name>Fe</name>
        <dbReference type="ChEBI" id="CHEBI:18248"/>
    </ligandPart>
</feature>
<dbReference type="InterPro" id="IPR036396">
    <property type="entry name" value="Cyt_P450_sf"/>
</dbReference>
<proteinExistence type="inferred from homology"/>
<keyword evidence="4 8" id="KW-0479">Metal-binding</keyword>
<dbReference type="GO" id="GO:0005506">
    <property type="term" value="F:iron ion binding"/>
    <property type="evidence" value="ECO:0007669"/>
    <property type="project" value="InterPro"/>
</dbReference>
<dbReference type="PRINTS" id="PR00385">
    <property type="entry name" value="P450"/>
</dbReference>
<comment type="cofactor">
    <cofactor evidence="1 8">
        <name>heme</name>
        <dbReference type="ChEBI" id="CHEBI:30413"/>
    </cofactor>
</comment>
<keyword evidence="7" id="KW-0503">Monooxygenase</keyword>
<dbReference type="EMBL" id="KK198762">
    <property type="protein sequence ID" value="KCW53044.1"/>
    <property type="molecule type" value="Genomic_DNA"/>
</dbReference>
<dbReference type="Gene3D" id="1.10.630.10">
    <property type="entry name" value="Cytochrome P450"/>
    <property type="match status" value="1"/>
</dbReference>
<dbReference type="CDD" id="cd11064">
    <property type="entry name" value="CYP86A"/>
    <property type="match status" value="1"/>
</dbReference>
<dbReference type="FunCoup" id="A0A059AH22">
    <property type="interactions" value="170"/>
</dbReference>
<dbReference type="STRING" id="71139.A0A059AH22"/>
<dbReference type="GO" id="GO:0016705">
    <property type="term" value="F:oxidoreductase activity, acting on paired donors, with incorporation or reduction of molecular oxygen"/>
    <property type="evidence" value="ECO:0007669"/>
    <property type="project" value="InterPro"/>
</dbReference>
<dbReference type="AlphaFoldDB" id="A0A059AH22"/>
<feature type="transmembrane region" description="Helical" evidence="9">
    <location>
        <begin position="12"/>
        <end position="32"/>
    </location>
</feature>
<evidence type="ECO:0000256" key="7">
    <source>
        <dbReference type="ARBA" id="ARBA00023033"/>
    </source>
</evidence>
<dbReference type="InParanoid" id="A0A059AH22"/>
<dbReference type="SUPFAM" id="SSF48264">
    <property type="entry name" value="Cytochrome P450"/>
    <property type="match status" value="1"/>
</dbReference>
<evidence type="ECO:0000256" key="3">
    <source>
        <dbReference type="ARBA" id="ARBA00022617"/>
    </source>
</evidence>
<evidence type="ECO:0000256" key="8">
    <source>
        <dbReference type="PIRSR" id="PIRSR602401-1"/>
    </source>
</evidence>
<sequence>MMIFTFIALKTLGTAFFFTVLYFLHVLTANFFQQVFHISGHGPPTYPVIGCLISFYRNRRRLLDWYTQLLSQSPTNTIVVWRLGARRTIVTANPKNVQYILKSNFKNYPKGRPFTEILGDFLGHGIFNVDGALWRTQRKLVSHEFSTRSLREYVMSTLQEEVENRLLPVMQSVLTENKAVDLQDLLKRLTFDMICKVSLGTAYQPRSLDPTFPISPLAKAFDVSSEICARRGAATLSLSWKIKRLIRVGSERRLKEAVREVHGFVSRVIRDKIMEMNGTAASGNDDLLSSLILAGHDERTIRDLMISFIMAGRETTSAAMTWLFWLLSQHPNIKQDLVTEVELVLKRRKDLDYESLKELKLLNACLLESMRLYPPVAWDSKHAVEDDVLPDGTIVKSGDRVTYFPYGMGRMEELWGKDCLEFRPNRWFLEPEKYGTGEIRKMCPYKYPVFQAGPRDCIGKEMAFIQMKYVVASILHRFDIEPVNQVRPVFVPFLTAHMAGGFPVRVRQRNISTHDGSEFVGLIGANAPHFKSSG</sequence>
<keyword evidence="3 8" id="KW-0349">Heme</keyword>
<organism evidence="10">
    <name type="scientific">Eucalyptus grandis</name>
    <name type="common">Flooded gum</name>
    <dbReference type="NCBI Taxonomy" id="71139"/>
    <lineage>
        <taxon>Eukaryota</taxon>
        <taxon>Viridiplantae</taxon>
        <taxon>Streptophyta</taxon>
        <taxon>Embryophyta</taxon>
        <taxon>Tracheophyta</taxon>
        <taxon>Spermatophyta</taxon>
        <taxon>Magnoliopsida</taxon>
        <taxon>eudicotyledons</taxon>
        <taxon>Gunneridae</taxon>
        <taxon>Pentapetalae</taxon>
        <taxon>rosids</taxon>
        <taxon>malvids</taxon>
        <taxon>Myrtales</taxon>
        <taxon>Myrtaceae</taxon>
        <taxon>Myrtoideae</taxon>
        <taxon>Eucalypteae</taxon>
        <taxon>Eucalyptus</taxon>
    </lineage>
</organism>
<keyword evidence="9" id="KW-1133">Transmembrane helix</keyword>
<evidence type="ECO:0000256" key="4">
    <source>
        <dbReference type="ARBA" id="ARBA00022723"/>
    </source>
</evidence>
<accession>A0A059AH22</accession>
<dbReference type="Pfam" id="PF00067">
    <property type="entry name" value="p450"/>
    <property type="match status" value="1"/>
</dbReference>
<dbReference type="InterPro" id="IPR002401">
    <property type="entry name" value="Cyt_P450_E_grp-I"/>
</dbReference>
<protein>
    <recommendedName>
        <fullName evidence="11">Cytochrome P450</fullName>
    </recommendedName>
</protein>
<dbReference type="PRINTS" id="PR00463">
    <property type="entry name" value="EP450I"/>
</dbReference>
<comment type="similarity">
    <text evidence="2">Belongs to the cytochrome P450 family.</text>
</comment>
<dbReference type="OMA" id="LMRCIML"/>
<dbReference type="GO" id="GO:0020037">
    <property type="term" value="F:heme binding"/>
    <property type="evidence" value="ECO:0007669"/>
    <property type="project" value="InterPro"/>
</dbReference>
<evidence type="ECO:0000313" key="10">
    <source>
        <dbReference type="EMBL" id="KCW53044.1"/>
    </source>
</evidence>
<dbReference type="eggNOG" id="KOG0157">
    <property type="taxonomic scope" value="Eukaryota"/>
</dbReference>
<dbReference type="PANTHER" id="PTHR24296">
    <property type="entry name" value="CYTOCHROME P450"/>
    <property type="match status" value="1"/>
</dbReference>
<keyword evidence="9" id="KW-0812">Transmembrane</keyword>
<evidence type="ECO:0000256" key="2">
    <source>
        <dbReference type="ARBA" id="ARBA00010617"/>
    </source>
</evidence>